<feature type="domain" description="WRKY" evidence="7">
    <location>
        <begin position="361"/>
        <end position="427"/>
    </location>
</feature>
<evidence type="ECO:0000256" key="3">
    <source>
        <dbReference type="ARBA" id="ARBA00023125"/>
    </source>
</evidence>
<feature type="region of interest" description="Disordered" evidence="6">
    <location>
        <begin position="203"/>
        <end position="251"/>
    </location>
</feature>
<keyword evidence="5" id="KW-0539">Nucleus</keyword>
<dbReference type="Pfam" id="PF03106">
    <property type="entry name" value="WRKY"/>
    <property type="match status" value="1"/>
</dbReference>
<proteinExistence type="predicted"/>
<dbReference type="SUPFAM" id="SSF118290">
    <property type="entry name" value="WRKY DNA-binding domain"/>
    <property type="match status" value="1"/>
</dbReference>
<feature type="compositionally biased region" description="Low complexity" evidence="6">
    <location>
        <begin position="223"/>
        <end position="236"/>
    </location>
</feature>
<evidence type="ECO:0000256" key="4">
    <source>
        <dbReference type="ARBA" id="ARBA00023163"/>
    </source>
</evidence>
<reference evidence="8" key="1">
    <citation type="submission" date="2020-06" db="EMBL/GenBank/DDBJ databases">
        <title>WGS assembly of Ceratodon purpureus strain R40.</title>
        <authorList>
            <person name="Carey S.B."/>
            <person name="Jenkins J."/>
            <person name="Shu S."/>
            <person name="Lovell J.T."/>
            <person name="Sreedasyam A."/>
            <person name="Maumus F."/>
            <person name="Tiley G.P."/>
            <person name="Fernandez-Pozo N."/>
            <person name="Barry K."/>
            <person name="Chen C."/>
            <person name="Wang M."/>
            <person name="Lipzen A."/>
            <person name="Daum C."/>
            <person name="Saski C.A."/>
            <person name="Payton A.C."/>
            <person name="Mcbreen J.C."/>
            <person name="Conrad R.E."/>
            <person name="Kollar L.M."/>
            <person name="Olsson S."/>
            <person name="Huttunen S."/>
            <person name="Landis J.B."/>
            <person name="Wickett N.J."/>
            <person name="Johnson M.G."/>
            <person name="Rensing S.A."/>
            <person name="Grimwood J."/>
            <person name="Schmutz J."/>
            <person name="Mcdaniel S.F."/>
        </authorList>
    </citation>
    <scope>NUCLEOTIDE SEQUENCE</scope>
    <source>
        <strain evidence="8">R40</strain>
    </source>
</reference>
<dbReference type="SMART" id="SM00774">
    <property type="entry name" value="WRKY"/>
    <property type="match status" value="1"/>
</dbReference>
<dbReference type="FunFam" id="2.20.25.80:FF:000002">
    <property type="entry name" value="probable WRKY transcription factor 31"/>
    <property type="match status" value="1"/>
</dbReference>
<comment type="caution">
    <text evidence="8">The sequence shown here is derived from an EMBL/GenBank/DDBJ whole genome shotgun (WGS) entry which is preliminary data.</text>
</comment>
<dbReference type="Proteomes" id="UP000822688">
    <property type="component" value="Chromosome 9"/>
</dbReference>
<keyword evidence="2" id="KW-0805">Transcription regulation</keyword>
<evidence type="ECO:0000256" key="6">
    <source>
        <dbReference type="SAM" id="MobiDB-lite"/>
    </source>
</evidence>
<dbReference type="PANTHER" id="PTHR31429">
    <property type="entry name" value="WRKY TRANSCRIPTION FACTOR 36-RELATED"/>
    <property type="match status" value="1"/>
</dbReference>
<comment type="subcellular location">
    <subcellularLocation>
        <location evidence="1">Nucleus</location>
    </subcellularLocation>
</comment>
<dbReference type="EMBL" id="CM026430">
    <property type="protein sequence ID" value="KAG0561596.1"/>
    <property type="molecule type" value="Genomic_DNA"/>
</dbReference>
<dbReference type="InterPro" id="IPR044810">
    <property type="entry name" value="WRKY_plant"/>
</dbReference>
<dbReference type="GO" id="GO:0043565">
    <property type="term" value="F:sequence-specific DNA binding"/>
    <property type="evidence" value="ECO:0007669"/>
    <property type="project" value="InterPro"/>
</dbReference>
<sequence length="690" mass="74607">MAPLSILETSSSERDIVGEENRYSFQELLRTDTGVRSTLNLALLLEHDTQEVEASVISESLSLDREARSSFSCKDDLEVTNLGRLEEQIQVQKAALFGSRMQGLAIEGTRSGEGTNPQVVPFWKSNLATPSQVEATKGATIAVQSEADYRHRTTSSPEPTASGLRDQLVNSHLELSRLGEENERLKYELALVLKENHNMHSLISSSQPIQPRRIQSQEEADASVLSRLSSELSSPLNHDSRQTGDASSPEEITHTANVDEELYNTHMESDAIATRYHSAGLEKEVISSHRGRLNRSPSASSGDESPGFSSKRSLPSDSEDAATAGFAPKVQKLSTENLLKVDATTDHAPVRKARVLVRTRLDSTTMGDGCQWRKYGQKMAKGNPCPRAYYRCTVVRGCPVRKQVQRCADDSSILITTYEGAHNHPLSEAASAMASTTSAAASMLLSGSTTSDVARMAGVPEHYLQRDPQMLGSTENSSTYASTSLPTITLDFTRDPTTQLSLRLGDSGATPGPATLTHFPARNEAGPATKMVDLHMLSHPGNGRYQGPNPTFPRNSYTQVAVTSSLGSSFSQARHEEMQQELSAKMASFLCAGEEGVKKLDSFVGSVSSATDAITNDPKFSAALAAAISSIMSKDLNGLQRDEGNALDSIPGGSGSFIFNEKTSTEPEVDLSNSRNQDVAQRGAFGKWTR</sequence>
<evidence type="ECO:0000259" key="7">
    <source>
        <dbReference type="PROSITE" id="PS50811"/>
    </source>
</evidence>
<keyword evidence="9" id="KW-1185">Reference proteome</keyword>
<name>A0A8T0GPR9_CERPU</name>
<evidence type="ECO:0000256" key="2">
    <source>
        <dbReference type="ARBA" id="ARBA00023015"/>
    </source>
</evidence>
<feature type="compositionally biased region" description="Polar residues" evidence="6">
    <location>
        <begin position="295"/>
        <end position="316"/>
    </location>
</feature>
<evidence type="ECO:0000256" key="1">
    <source>
        <dbReference type="ARBA" id="ARBA00004123"/>
    </source>
</evidence>
<feature type="region of interest" description="Disordered" evidence="6">
    <location>
        <begin position="664"/>
        <end position="690"/>
    </location>
</feature>
<keyword evidence="4" id="KW-0804">Transcription</keyword>
<dbReference type="PANTHER" id="PTHR31429:SF106">
    <property type="entry name" value="WRKY TRANSCRIPTION FACTOR 31-RELATED"/>
    <property type="match status" value="1"/>
</dbReference>
<protein>
    <recommendedName>
        <fullName evidence="7">WRKY domain-containing protein</fullName>
    </recommendedName>
</protein>
<dbReference type="Gene3D" id="2.20.25.80">
    <property type="entry name" value="WRKY domain"/>
    <property type="match status" value="1"/>
</dbReference>
<feature type="region of interest" description="Disordered" evidence="6">
    <location>
        <begin position="286"/>
        <end position="328"/>
    </location>
</feature>
<dbReference type="InterPro" id="IPR036576">
    <property type="entry name" value="WRKY_dom_sf"/>
</dbReference>
<gene>
    <name evidence="8" type="ORF">KC19_9G076600</name>
</gene>
<organism evidence="8 9">
    <name type="scientific">Ceratodon purpureus</name>
    <name type="common">Fire moss</name>
    <name type="synonym">Dicranum purpureum</name>
    <dbReference type="NCBI Taxonomy" id="3225"/>
    <lineage>
        <taxon>Eukaryota</taxon>
        <taxon>Viridiplantae</taxon>
        <taxon>Streptophyta</taxon>
        <taxon>Embryophyta</taxon>
        <taxon>Bryophyta</taxon>
        <taxon>Bryophytina</taxon>
        <taxon>Bryopsida</taxon>
        <taxon>Dicranidae</taxon>
        <taxon>Pseudoditrichales</taxon>
        <taxon>Ditrichaceae</taxon>
        <taxon>Ceratodon</taxon>
    </lineage>
</organism>
<evidence type="ECO:0000313" key="8">
    <source>
        <dbReference type="EMBL" id="KAG0561596.1"/>
    </source>
</evidence>
<evidence type="ECO:0000256" key="5">
    <source>
        <dbReference type="ARBA" id="ARBA00023242"/>
    </source>
</evidence>
<dbReference type="PROSITE" id="PS50811">
    <property type="entry name" value="WRKY"/>
    <property type="match status" value="1"/>
</dbReference>
<dbReference type="InterPro" id="IPR003657">
    <property type="entry name" value="WRKY_dom"/>
</dbReference>
<dbReference type="GO" id="GO:0005634">
    <property type="term" value="C:nucleus"/>
    <property type="evidence" value="ECO:0007669"/>
    <property type="project" value="UniProtKB-SubCell"/>
</dbReference>
<dbReference type="GO" id="GO:0003700">
    <property type="term" value="F:DNA-binding transcription factor activity"/>
    <property type="evidence" value="ECO:0007669"/>
    <property type="project" value="InterPro"/>
</dbReference>
<evidence type="ECO:0000313" key="9">
    <source>
        <dbReference type="Proteomes" id="UP000822688"/>
    </source>
</evidence>
<feature type="region of interest" description="Disordered" evidence="6">
    <location>
        <begin position="146"/>
        <end position="166"/>
    </location>
</feature>
<accession>A0A8T0GPR9</accession>
<keyword evidence="3" id="KW-0238">DNA-binding</keyword>
<dbReference type="AlphaFoldDB" id="A0A8T0GPR9"/>